<sequence>MQSSITYEQLYQYFSGHSSSFQKKQIEEWAKDEKNLEMFYHALANWEKNNLQYYADPLVAIGRHQERMARTLPEETEYLAYPESARRRFPVRWLTAASVALFLLAAGWMYQSILKYKTFATEYGQTLSLSLPDGSQVTLNANSTLKIPRFGFDNESRTVFLEGEAQFQVTHTPQDKRFIVKTPTSLDVIVLGTNFTVLARSRATRVALNSGKVQLLSHLKDRRSEEKFMEPGQVATLDPEGHIDIKRIATIEDLSAWKDHRFVFSATPLSEIALMLDEVFGVKVIIPEQQVAQMTVSGSFTAHSAEELIQTLSEASTLTYQKEKRKIILQSKVN</sequence>
<organism evidence="4 5">
    <name type="scientific">Arundinibacter roseus</name>
    <dbReference type="NCBI Taxonomy" id="2070510"/>
    <lineage>
        <taxon>Bacteria</taxon>
        <taxon>Pseudomonadati</taxon>
        <taxon>Bacteroidota</taxon>
        <taxon>Cytophagia</taxon>
        <taxon>Cytophagales</taxon>
        <taxon>Spirosomataceae</taxon>
        <taxon>Arundinibacter</taxon>
    </lineage>
</organism>
<dbReference type="PANTHER" id="PTHR30273:SF2">
    <property type="entry name" value="PROTEIN FECR"/>
    <property type="match status" value="1"/>
</dbReference>
<evidence type="ECO:0000259" key="2">
    <source>
        <dbReference type="Pfam" id="PF04773"/>
    </source>
</evidence>
<dbReference type="PIRSF" id="PIRSF018266">
    <property type="entry name" value="FecR"/>
    <property type="match status" value="1"/>
</dbReference>
<dbReference type="Gene3D" id="2.60.120.1440">
    <property type="match status" value="1"/>
</dbReference>
<dbReference type="AlphaFoldDB" id="A0A4R4KMZ2"/>
<feature type="transmembrane region" description="Helical" evidence="1">
    <location>
        <begin position="91"/>
        <end position="110"/>
    </location>
</feature>
<evidence type="ECO:0000259" key="3">
    <source>
        <dbReference type="Pfam" id="PF16344"/>
    </source>
</evidence>
<evidence type="ECO:0000313" key="4">
    <source>
        <dbReference type="EMBL" id="TDB67901.1"/>
    </source>
</evidence>
<keyword evidence="1" id="KW-1133">Transmembrane helix</keyword>
<keyword evidence="1" id="KW-0812">Transmembrane</keyword>
<feature type="domain" description="FecR protein" evidence="2">
    <location>
        <begin position="118"/>
        <end position="214"/>
    </location>
</feature>
<dbReference type="EMBL" id="SMJU01000002">
    <property type="protein sequence ID" value="TDB67901.1"/>
    <property type="molecule type" value="Genomic_DNA"/>
</dbReference>
<name>A0A4R4KMZ2_9BACT</name>
<dbReference type="PANTHER" id="PTHR30273">
    <property type="entry name" value="PERIPLASMIC SIGNAL SENSOR AND SIGMA FACTOR ACTIVATOR FECR-RELATED"/>
    <property type="match status" value="1"/>
</dbReference>
<dbReference type="OrthoDB" id="1523489at2"/>
<reference evidence="4 5" key="1">
    <citation type="submission" date="2019-02" db="EMBL/GenBank/DDBJ databases">
        <title>Arundinibacter roseus gen. nov., sp. nov., a new member of the family Cytophagaceae.</title>
        <authorList>
            <person name="Szuroczki S."/>
            <person name="Khayer B."/>
            <person name="Sproer C."/>
            <person name="Toumi M."/>
            <person name="Szabo A."/>
            <person name="Felfoldi T."/>
            <person name="Schumann P."/>
            <person name="Toth E."/>
        </authorList>
    </citation>
    <scope>NUCLEOTIDE SEQUENCE [LARGE SCALE GENOMIC DNA]</scope>
    <source>
        <strain evidence="4 5">DMA-k-7a</strain>
    </source>
</reference>
<keyword evidence="1" id="KW-0472">Membrane</keyword>
<comment type="caution">
    <text evidence="4">The sequence shown here is derived from an EMBL/GenBank/DDBJ whole genome shotgun (WGS) entry which is preliminary data.</text>
</comment>
<feature type="domain" description="Protein FecR C-terminal" evidence="3">
    <location>
        <begin position="261"/>
        <end position="329"/>
    </location>
</feature>
<dbReference type="InterPro" id="IPR006860">
    <property type="entry name" value="FecR"/>
</dbReference>
<dbReference type="Gene3D" id="3.55.50.30">
    <property type="match status" value="1"/>
</dbReference>
<proteinExistence type="predicted"/>
<dbReference type="Pfam" id="PF04773">
    <property type="entry name" value="FecR"/>
    <property type="match status" value="1"/>
</dbReference>
<dbReference type="Pfam" id="PF16344">
    <property type="entry name" value="FecR_C"/>
    <property type="match status" value="1"/>
</dbReference>
<evidence type="ECO:0000256" key="1">
    <source>
        <dbReference type="SAM" id="Phobius"/>
    </source>
</evidence>
<accession>A0A4R4KMZ2</accession>
<dbReference type="InterPro" id="IPR032508">
    <property type="entry name" value="FecR_C"/>
</dbReference>
<dbReference type="GO" id="GO:0016989">
    <property type="term" value="F:sigma factor antagonist activity"/>
    <property type="evidence" value="ECO:0007669"/>
    <property type="project" value="TreeGrafter"/>
</dbReference>
<dbReference type="RefSeq" id="WP_132114344.1">
    <property type="nucleotide sequence ID" value="NZ_SMJU01000002.1"/>
</dbReference>
<protein>
    <submittedName>
        <fullName evidence="4">DUF4974 domain-containing protein</fullName>
    </submittedName>
</protein>
<gene>
    <name evidence="4" type="ORF">EZE20_02955</name>
</gene>
<dbReference type="Proteomes" id="UP000295706">
    <property type="component" value="Unassembled WGS sequence"/>
</dbReference>
<evidence type="ECO:0000313" key="5">
    <source>
        <dbReference type="Proteomes" id="UP000295706"/>
    </source>
</evidence>
<dbReference type="InterPro" id="IPR012373">
    <property type="entry name" value="Ferrdict_sens_TM"/>
</dbReference>
<keyword evidence="5" id="KW-1185">Reference proteome</keyword>